<evidence type="ECO:0000313" key="1">
    <source>
        <dbReference type="EMBL" id="GAB95677.1"/>
    </source>
</evidence>
<sequence length="178" mass="19211">MKESPPAHRGRRDAHVRLLLWGRACGGQRHAGVWAVGFSDGGAGAQGVPPVATPAHVASVQACLSAWKNTGMPRSNRRRREPTSLSIERALGGTARTESHPDGQWFVRSVAGSRPGIGGAESAPRRYLCPGCQQQFDGATAHVVAWPADGLGDLSDRRHWHTTCWRARDRRRPGGATR</sequence>
<name>K6WUA0_9MICO</name>
<keyword evidence="2" id="KW-1185">Reference proteome</keyword>
<dbReference type="eggNOG" id="ENOG5032YDP">
    <property type="taxonomic scope" value="Bacteria"/>
</dbReference>
<dbReference type="Proteomes" id="UP000008366">
    <property type="component" value="Unassembled WGS sequence"/>
</dbReference>
<accession>K6WUA0</accession>
<dbReference type="AlphaFoldDB" id="K6WUA0"/>
<dbReference type="STRING" id="1184609.KILIM_025_00140"/>
<proteinExistence type="predicted"/>
<evidence type="ECO:0000313" key="2">
    <source>
        <dbReference type="Proteomes" id="UP000008366"/>
    </source>
</evidence>
<protein>
    <recommendedName>
        <fullName evidence="3">ATP/GTP-binding protein</fullName>
    </recommendedName>
</protein>
<organism evidence="1 2">
    <name type="scientific">Kineosphaera limosa NBRC 100340</name>
    <dbReference type="NCBI Taxonomy" id="1184609"/>
    <lineage>
        <taxon>Bacteria</taxon>
        <taxon>Bacillati</taxon>
        <taxon>Actinomycetota</taxon>
        <taxon>Actinomycetes</taxon>
        <taxon>Micrococcales</taxon>
        <taxon>Dermatophilaceae</taxon>
        <taxon>Kineosphaera</taxon>
    </lineage>
</organism>
<reference evidence="1 2" key="1">
    <citation type="submission" date="2012-08" db="EMBL/GenBank/DDBJ databases">
        <title>Whole genome shotgun sequence of Kineosphaera limosa NBRC 100340.</title>
        <authorList>
            <person name="Yoshida I."/>
            <person name="Isaki S."/>
            <person name="Hosoyama A."/>
            <person name="Tsuchikane K."/>
            <person name="Katsumata H."/>
            <person name="Ando Y."/>
            <person name="Ohji S."/>
            <person name="Hamada M."/>
            <person name="Tamura T."/>
            <person name="Yamazoe A."/>
            <person name="Yamazaki S."/>
            <person name="Fujita N."/>
        </authorList>
    </citation>
    <scope>NUCLEOTIDE SEQUENCE [LARGE SCALE GENOMIC DNA]</scope>
    <source>
        <strain evidence="1 2">NBRC 100340</strain>
    </source>
</reference>
<gene>
    <name evidence="1" type="ORF">KILIM_025_00140</name>
</gene>
<comment type="caution">
    <text evidence="1">The sequence shown here is derived from an EMBL/GenBank/DDBJ whole genome shotgun (WGS) entry which is preliminary data.</text>
</comment>
<dbReference type="EMBL" id="BAHD01000025">
    <property type="protein sequence ID" value="GAB95677.1"/>
    <property type="molecule type" value="Genomic_DNA"/>
</dbReference>
<evidence type="ECO:0008006" key="3">
    <source>
        <dbReference type="Google" id="ProtNLM"/>
    </source>
</evidence>